<evidence type="ECO:0000313" key="2">
    <source>
        <dbReference type="Proteomes" id="UP000565579"/>
    </source>
</evidence>
<keyword evidence="2" id="KW-1185">Reference proteome</keyword>
<evidence type="ECO:0000313" key="1">
    <source>
        <dbReference type="EMBL" id="MBB6548667.1"/>
    </source>
</evidence>
<comment type="caution">
    <text evidence="1">The sequence shown here is derived from an EMBL/GenBank/DDBJ whole genome shotgun (WGS) entry which is preliminary data.</text>
</comment>
<dbReference type="EMBL" id="JACHMI010000001">
    <property type="protein sequence ID" value="MBB6548667.1"/>
    <property type="molecule type" value="Genomic_DNA"/>
</dbReference>
<dbReference type="InterPro" id="IPR052517">
    <property type="entry name" value="GlcG_carb_metab_protein"/>
</dbReference>
<dbReference type="InterPro" id="IPR005624">
    <property type="entry name" value="PduO/GlcC-like"/>
</dbReference>
<reference evidence="1 2" key="1">
    <citation type="submission" date="2020-08" db="EMBL/GenBank/DDBJ databases">
        <title>Sequencing the genomes of 1000 actinobacteria strains.</title>
        <authorList>
            <person name="Klenk H.-P."/>
        </authorList>
    </citation>
    <scope>NUCLEOTIDE SEQUENCE [LARGE SCALE GENOMIC DNA]</scope>
    <source>
        <strain evidence="1 2">DSM 43768</strain>
    </source>
</reference>
<dbReference type="Proteomes" id="UP000565579">
    <property type="component" value="Unassembled WGS sequence"/>
</dbReference>
<organism evidence="1 2">
    <name type="scientific">Nonomuraea rubra</name>
    <dbReference type="NCBI Taxonomy" id="46180"/>
    <lineage>
        <taxon>Bacteria</taxon>
        <taxon>Bacillati</taxon>
        <taxon>Actinomycetota</taxon>
        <taxon>Actinomycetes</taxon>
        <taxon>Streptosporangiales</taxon>
        <taxon>Streptosporangiaceae</taxon>
        <taxon>Nonomuraea</taxon>
    </lineage>
</organism>
<dbReference type="PANTHER" id="PTHR34309:SF1">
    <property type="entry name" value="PROTEIN GLCG"/>
    <property type="match status" value="1"/>
</dbReference>
<protein>
    <submittedName>
        <fullName evidence="1">Uncharacterized protein GlcG (DUF336 family)</fullName>
    </submittedName>
</protein>
<name>A0A7X0NS87_9ACTN</name>
<proteinExistence type="predicted"/>
<dbReference type="PANTHER" id="PTHR34309">
    <property type="entry name" value="SLR1406 PROTEIN"/>
    <property type="match status" value="1"/>
</dbReference>
<gene>
    <name evidence="1" type="ORF">HD593_003462</name>
</gene>
<sequence length="150" mass="15293">MEGSKALHHHEPREDGVNLELALRMTEAALKQAFREGAAVSVAVVDEAGILVSFQRMEGAEISGPVLAQGKAYTSVALRRPTSELPELTAPGGELAGLMGAGFVCFGGGVPLWSGYGEGERVVGGVGVSGGTITQDVACAEAAASVWGAR</sequence>
<dbReference type="AlphaFoldDB" id="A0A7X0NS87"/>
<dbReference type="RefSeq" id="WP_221524801.1">
    <property type="nucleotide sequence ID" value="NZ_JACHMI010000001.1"/>
</dbReference>
<dbReference type="Pfam" id="PF03928">
    <property type="entry name" value="HbpS-like"/>
    <property type="match status" value="1"/>
</dbReference>
<accession>A0A7X0NS87</accession>
<dbReference type="InterPro" id="IPR038084">
    <property type="entry name" value="PduO/GlcC-like_sf"/>
</dbReference>
<dbReference type="Gene3D" id="3.30.450.150">
    <property type="entry name" value="Haem-degrading domain"/>
    <property type="match status" value="1"/>
</dbReference>
<dbReference type="SUPFAM" id="SSF143744">
    <property type="entry name" value="GlcG-like"/>
    <property type="match status" value="1"/>
</dbReference>